<feature type="domain" description="Zn(2)-C6 fungal-type" evidence="12">
    <location>
        <begin position="697"/>
        <end position="727"/>
    </location>
</feature>
<feature type="compositionally biased region" description="Basic and acidic residues" evidence="10">
    <location>
        <begin position="1065"/>
        <end position="1077"/>
    </location>
</feature>
<evidence type="ECO:0000256" key="9">
    <source>
        <dbReference type="PROSITE-ProRule" id="PRU00175"/>
    </source>
</evidence>
<feature type="transmembrane region" description="Helical" evidence="11">
    <location>
        <begin position="989"/>
        <end position="1008"/>
    </location>
</feature>
<dbReference type="InterPro" id="IPR014001">
    <property type="entry name" value="Helicase_ATP-bd"/>
</dbReference>
<evidence type="ECO:0000256" key="11">
    <source>
        <dbReference type="SAM" id="Phobius"/>
    </source>
</evidence>
<dbReference type="GO" id="GO:0000981">
    <property type="term" value="F:DNA-binding transcription factor activity, RNA polymerase II-specific"/>
    <property type="evidence" value="ECO:0007669"/>
    <property type="project" value="InterPro"/>
</dbReference>
<dbReference type="SMART" id="SM00490">
    <property type="entry name" value="HELICc"/>
    <property type="match status" value="1"/>
</dbReference>
<comment type="similarity">
    <text evidence="1">Belongs to the SNF2/RAD54 helicase family.</text>
</comment>
<dbReference type="CDD" id="cd12148">
    <property type="entry name" value="fungal_TF_MHR"/>
    <property type="match status" value="1"/>
</dbReference>
<proteinExistence type="inferred from homology"/>
<feature type="domain" description="RING-type" evidence="13">
    <location>
        <begin position="410"/>
        <end position="462"/>
    </location>
</feature>
<organism evidence="16 17">
    <name type="scientific">[Candida] arabinofermentans NRRL YB-2248</name>
    <dbReference type="NCBI Taxonomy" id="983967"/>
    <lineage>
        <taxon>Eukaryota</taxon>
        <taxon>Fungi</taxon>
        <taxon>Dikarya</taxon>
        <taxon>Ascomycota</taxon>
        <taxon>Saccharomycotina</taxon>
        <taxon>Pichiomycetes</taxon>
        <taxon>Pichiales</taxon>
        <taxon>Pichiaceae</taxon>
        <taxon>Ogataea</taxon>
        <taxon>Ogataea/Candida clade</taxon>
    </lineage>
</organism>
<dbReference type="OrthoDB" id="423559at2759"/>
<feature type="region of interest" description="Disordered" evidence="10">
    <location>
        <begin position="1296"/>
        <end position="1320"/>
    </location>
</feature>
<keyword evidence="8" id="KW-0067">ATP-binding</keyword>
<dbReference type="SMART" id="SM00487">
    <property type="entry name" value="DEXDc"/>
    <property type="match status" value="1"/>
</dbReference>
<name>A0A1E4T140_9ASCO</name>
<keyword evidence="11" id="KW-1133">Transmembrane helix</keyword>
<dbReference type="Gene3D" id="3.30.40.10">
    <property type="entry name" value="Zinc/RING finger domain, C3HC4 (zinc finger)"/>
    <property type="match status" value="1"/>
</dbReference>
<evidence type="ECO:0000313" key="17">
    <source>
        <dbReference type="Proteomes" id="UP000094801"/>
    </source>
</evidence>
<dbReference type="GO" id="GO:0005737">
    <property type="term" value="C:cytoplasm"/>
    <property type="evidence" value="ECO:0007669"/>
    <property type="project" value="TreeGrafter"/>
</dbReference>
<keyword evidence="3" id="KW-0547">Nucleotide-binding</keyword>
<dbReference type="GO" id="GO:0005634">
    <property type="term" value="C:nucleus"/>
    <property type="evidence" value="ECO:0007669"/>
    <property type="project" value="TreeGrafter"/>
</dbReference>
<dbReference type="InterPro" id="IPR036864">
    <property type="entry name" value="Zn2-C6_fun-type_DNA-bd_sf"/>
</dbReference>
<keyword evidence="17" id="KW-1185">Reference proteome</keyword>
<dbReference type="STRING" id="983967.A0A1E4T140"/>
<dbReference type="Gene3D" id="3.40.50.300">
    <property type="entry name" value="P-loop containing nucleotide triphosphate hydrolases"/>
    <property type="match status" value="1"/>
</dbReference>
<dbReference type="GO" id="GO:0000724">
    <property type="term" value="P:double-strand break repair via homologous recombination"/>
    <property type="evidence" value="ECO:0007669"/>
    <property type="project" value="TreeGrafter"/>
</dbReference>
<evidence type="ECO:0000256" key="10">
    <source>
        <dbReference type="SAM" id="MobiDB-lite"/>
    </source>
</evidence>
<dbReference type="PROSITE" id="PS51194">
    <property type="entry name" value="HELICASE_CTER"/>
    <property type="match status" value="1"/>
</dbReference>
<feature type="compositionally biased region" description="Low complexity" evidence="10">
    <location>
        <begin position="1298"/>
        <end position="1320"/>
    </location>
</feature>
<keyword evidence="4 9" id="KW-0863">Zinc-finger</keyword>
<dbReference type="PANTHER" id="PTHR45626">
    <property type="entry name" value="TRANSCRIPTION TERMINATION FACTOR 2-RELATED"/>
    <property type="match status" value="1"/>
</dbReference>
<dbReference type="CDD" id="cd18793">
    <property type="entry name" value="SF2_C_SNF"/>
    <property type="match status" value="1"/>
</dbReference>
<dbReference type="InterPro" id="IPR049730">
    <property type="entry name" value="SNF2/RAD54-like_C"/>
</dbReference>
<dbReference type="GO" id="GO:0008270">
    <property type="term" value="F:zinc ion binding"/>
    <property type="evidence" value="ECO:0007669"/>
    <property type="project" value="UniProtKB-KW"/>
</dbReference>
<dbReference type="GO" id="GO:0008094">
    <property type="term" value="F:ATP-dependent activity, acting on DNA"/>
    <property type="evidence" value="ECO:0007669"/>
    <property type="project" value="TreeGrafter"/>
</dbReference>
<keyword evidence="11" id="KW-0812">Transmembrane</keyword>
<evidence type="ECO:0000256" key="8">
    <source>
        <dbReference type="ARBA" id="ARBA00022840"/>
    </source>
</evidence>
<dbReference type="InterPro" id="IPR013083">
    <property type="entry name" value="Znf_RING/FYVE/PHD"/>
</dbReference>
<dbReference type="CDD" id="cd18008">
    <property type="entry name" value="DEXDc_SHPRH-like"/>
    <property type="match status" value="1"/>
</dbReference>
<dbReference type="Gene3D" id="4.10.240.10">
    <property type="entry name" value="Zn(2)-C6 fungal-type DNA-binding domain"/>
    <property type="match status" value="1"/>
</dbReference>
<dbReference type="SUPFAM" id="SSF57701">
    <property type="entry name" value="Zn2/Cys6 DNA-binding domain"/>
    <property type="match status" value="1"/>
</dbReference>
<protein>
    <recommendedName>
        <fullName evidence="18">RING-type domain-containing protein</fullName>
    </recommendedName>
</protein>
<evidence type="ECO:0000313" key="16">
    <source>
        <dbReference type="EMBL" id="ODV85450.1"/>
    </source>
</evidence>
<evidence type="ECO:0000256" key="3">
    <source>
        <dbReference type="ARBA" id="ARBA00022741"/>
    </source>
</evidence>
<evidence type="ECO:0000256" key="4">
    <source>
        <dbReference type="ARBA" id="ARBA00022771"/>
    </source>
</evidence>
<dbReference type="PROSITE" id="PS50089">
    <property type="entry name" value="ZF_RING_2"/>
    <property type="match status" value="1"/>
</dbReference>
<dbReference type="Gene3D" id="3.40.50.10810">
    <property type="entry name" value="Tandem AAA-ATPase domain"/>
    <property type="match status" value="1"/>
</dbReference>
<dbReference type="InterPro" id="IPR038718">
    <property type="entry name" value="SNF2-like_sf"/>
</dbReference>
<dbReference type="InterPro" id="IPR017907">
    <property type="entry name" value="Znf_RING_CS"/>
</dbReference>
<dbReference type="Pfam" id="PF00176">
    <property type="entry name" value="SNF2-rel_dom"/>
    <property type="match status" value="1"/>
</dbReference>
<dbReference type="PROSITE" id="PS00518">
    <property type="entry name" value="ZF_RING_1"/>
    <property type="match status" value="1"/>
</dbReference>
<accession>A0A1E4T140</accession>
<dbReference type="GO" id="GO:0004386">
    <property type="term" value="F:helicase activity"/>
    <property type="evidence" value="ECO:0007669"/>
    <property type="project" value="UniProtKB-KW"/>
</dbReference>
<dbReference type="GO" id="GO:0005524">
    <property type="term" value="F:ATP binding"/>
    <property type="evidence" value="ECO:0007669"/>
    <property type="project" value="UniProtKB-KW"/>
</dbReference>
<keyword evidence="5" id="KW-0378">Hydrolase</keyword>
<dbReference type="EMBL" id="KV453852">
    <property type="protein sequence ID" value="ODV85450.1"/>
    <property type="molecule type" value="Genomic_DNA"/>
</dbReference>
<dbReference type="SUPFAM" id="SSF57850">
    <property type="entry name" value="RING/U-box"/>
    <property type="match status" value="1"/>
</dbReference>
<dbReference type="InterPro" id="IPR027417">
    <property type="entry name" value="P-loop_NTPase"/>
</dbReference>
<feature type="compositionally biased region" description="Low complexity" evidence="10">
    <location>
        <begin position="1119"/>
        <end position="1137"/>
    </location>
</feature>
<sequence>MPSYNDNEQDNLKELLDSIKPDEAYEEGIESTPEELNISLLKHQRIGLKWMLDKEKSGNKGGILADDMGLGKTIQAISIMVANQSEDDKCKANLVVAPVSLLTQWAQEIDTKVKAKTKFTYYIYHQQNKAKSFKELSKYNVILISYNTLTSEMKKHFALALSELKNNAKLPEGGGGESYQSPFFTSDANFYRIILDEAQMIKNKLTQASKSVALLKSTYRWCLSGTPMQNSINELYPLLRFLRIRPYNDDERFKNAITAQLSTRGGENRALRKVQAILTAILLRRTKNSMIDGKPILELPDKHIVFDHVVMHDAEKRFYEALESSSKMKADKILNAEKIEGAGRGDYSSILTLLLRMRQACDHRYLVDIGEDKVREFKNETVKDGFHSAVKFSDETKRRIIRERKDGFTCQNCYDMISVDSNVVLLSSCGHAICKDCVDTFFDDNMETEWNGDKSARCKVCSVAALQKSSCNLAVFEAAVENNMTWPQVQKHFGLNQVALNTKQRNVKIQELIDNDGQGKIAVSAKIDKTLELIDEIEEKHPGEKIIIFSQFTMMFDVLQFFLNYRGVQFLRYDGTMNVQEKTTTISTFYQDPDKKLLLLSLKSGNVGLTLTCASHVIILEPFWNPYVEKQAQDRVHRISQTREVYIHRILIEGTIEDRIMELQKQKEDLVDSALDPEARKSATRLSRTEMRYLSTSCYLCQKRKQKCDQRSPSCTNCIKSNIQCVQPPRYGASNKPNTKDEYTIMLEKRKSLAVKQPNLLKPNQFRISLNIPCDEFLAINATKYSNSLIFNYNLKTFLDPDPIFNIDVKLSKQLLDIYFALLQYKFPLLNEMDVVKFHNDYFSNVKYTNQDEYHFKCARMFLIYSLSALLHNTTGKYRGPLPERFFSSALRHIIFFDNISRLQKIEILILLCFYLIRTDKDSNGLYDRGIENETLSVYYYRSVRNLIQPFLELLDPEDRLFRECQAAAGQICQSIKAFHQKTVSGHSIINIHTTFIAGVTLIYCLWLHRNRDDMRRKLLGDDKKHTRPAVSEALFSGLDDLRACSISLKPLQHYTLESKLNMKKTDADKLEEEERTKRKGQLTRCTIPRGLSHLLIHSPQFSPRDAAPHQETVSSSYPTTSANQQPQQQALDTQRAQQQVQQQLMQVPLSSQSQVVIPELLPFVGRTTAMINNISVWTGESGQQIPQTGLVMIQNGSNGQGTNNSNGNGGVGMHGSGSSMSNLMGIGGNYGNTNGMLMFNDNVGSGEDNKVNGGVSMGAQNGATQFNQQGVAANGGSSSHPGLTHVNSLSGIGQIMGQQSTNSSGQQGQMFNGNATGDGNTGDLDLFSNWNSNQGEDFWNVTNDFGFLP</sequence>
<reference evidence="17" key="1">
    <citation type="submission" date="2016-04" db="EMBL/GenBank/DDBJ databases">
        <title>Comparative genomics of biotechnologically important yeasts.</title>
        <authorList>
            <consortium name="DOE Joint Genome Institute"/>
            <person name="Riley R."/>
            <person name="Haridas S."/>
            <person name="Wolfe K.H."/>
            <person name="Lopes M.R."/>
            <person name="Hittinger C.T."/>
            <person name="Goker M."/>
            <person name="Salamov A."/>
            <person name="Wisecaver J."/>
            <person name="Long T.M."/>
            <person name="Aerts A.L."/>
            <person name="Barry K."/>
            <person name="Choi C."/>
            <person name="Clum A."/>
            <person name="Coughlan A.Y."/>
            <person name="Deshpande S."/>
            <person name="Douglass A.P."/>
            <person name="Hanson S.J."/>
            <person name="Klenk H.-P."/>
            <person name="Labutti K."/>
            <person name="Lapidus A."/>
            <person name="Lindquist E."/>
            <person name="Lipzen A."/>
            <person name="Meier-Kolthoff J.P."/>
            <person name="Ohm R.A."/>
            <person name="Otillar R.P."/>
            <person name="Pangilinan J."/>
            <person name="Peng Y."/>
            <person name="Rokas A."/>
            <person name="Rosa C.A."/>
            <person name="Scheuner C."/>
            <person name="Sibirny A.A."/>
            <person name="Slot J.C."/>
            <person name="Stielow J.B."/>
            <person name="Sun H."/>
            <person name="Kurtzman C.P."/>
            <person name="Blackwell M."/>
            <person name="Grigoriev I.V."/>
            <person name="Jeffries T.W."/>
        </authorList>
    </citation>
    <scope>NUCLEOTIDE SEQUENCE [LARGE SCALE GENOMIC DNA]</scope>
    <source>
        <strain evidence="17">NRRL YB-2248</strain>
    </source>
</reference>
<feature type="domain" description="Helicase C-terminal" evidence="15">
    <location>
        <begin position="529"/>
        <end position="687"/>
    </location>
</feature>
<evidence type="ECO:0000259" key="13">
    <source>
        <dbReference type="PROSITE" id="PS50089"/>
    </source>
</evidence>
<keyword evidence="2" id="KW-0479">Metal-binding</keyword>
<dbReference type="SMART" id="SM00066">
    <property type="entry name" value="GAL4"/>
    <property type="match status" value="1"/>
</dbReference>
<evidence type="ECO:0000259" key="14">
    <source>
        <dbReference type="PROSITE" id="PS51192"/>
    </source>
</evidence>
<gene>
    <name evidence="16" type="ORF">CANARDRAFT_198460</name>
</gene>
<dbReference type="InterPro" id="IPR050628">
    <property type="entry name" value="SNF2_RAD54_helicase_TF"/>
</dbReference>
<dbReference type="SUPFAM" id="SSF52540">
    <property type="entry name" value="P-loop containing nucleoside triphosphate hydrolases"/>
    <property type="match status" value="2"/>
</dbReference>
<evidence type="ECO:0000256" key="5">
    <source>
        <dbReference type="ARBA" id="ARBA00022801"/>
    </source>
</evidence>
<dbReference type="Pfam" id="PF00271">
    <property type="entry name" value="Helicase_C"/>
    <property type="match status" value="1"/>
</dbReference>
<keyword evidence="7" id="KW-0862">Zinc</keyword>
<feature type="region of interest" description="Disordered" evidence="10">
    <location>
        <begin position="1065"/>
        <end position="1084"/>
    </location>
</feature>
<evidence type="ECO:0000259" key="15">
    <source>
        <dbReference type="PROSITE" id="PS51194"/>
    </source>
</evidence>
<keyword evidence="6" id="KW-0347">Helicase</keyword>
<evidence type="ECO:0000256" key="1">
    <source>
        <dbReference type="ARBA" id="ARBA00007025"/>
    </source>
</evidence>
<dbReference type="GO" id="GO:0016787">
    <property type="term" value="F:hydrolase activity"/>
    <property type="evidence" value="ECO:0007669"/>
    <property type="project" value="UniProtKB-KW"/>
</dbReference>
<feature type="region of interest" description="Disordered" evidence="10">
    <location>
        <begin position="1101"/>
        <end position="1137"/>
    </location>
</feature>
<dbReference type="Proteomes" id="UP000094801">
    <property type="component" value="Unassembled WGS sequence"/>
</dbReference>
<evidence type="ECO:0000256" key="7">
    <source>
        <dbReference type="ARBA" id="ARBA00022833"/>
    </source>
</evidence>
<dbReference type="InterPro" id="IPR000330">
    <property type="entry name" value="SNF2_N"/>
</dbReference>
<evidence type="ECO:0000256" key="2">
    <source>
        <dbReference type="ARBA" id="ARBA00022723"/>
    </source>
</evidence>
<evidence type="ECO:0000259" key="12">
    <source>
        <dbReference type="PROSITE" id="PS50048"/>
    </source>
</evidence>
<dbReference type="SMART" id="SM00184">
    <property type="entry name" value="RING"/>
    <property type="match status" value="1"/>
</dbReference>
<dbReference type="CDD" id="cd00067">
    <property type="entry name" value="GAL4"/>
    <property type="match status" value="1"/>
</dbReference>
<dbReference type="PROSITE" id="PS51192">
    <property type="entry name" value="HELICASE_ATP_BIND_1"/>
    <property type="match status" value="1"/>
</dbReference>
<dbReference type="Pfam" id="PF00172">
    <property type="entry name" value="Zn_clus"/>
    <property type="match status" value="1"/>
</dbReference>
<dbReference type="PROSITE" id="PS50048">
    <property type="entry name" value="ZN2_CY6_FUNGAL_2"/>
    <property type="match status" value="1"/>
</dbReference>
<dbReference type="InterPro" id="IPR001841">
    <property type="entry name" value="Znf_RING"/>
</dbReference>
<evidence type="ECO:0000256" key="6">
    <source>
        <dbReference type="ARBA" id="ARBA00022806"/>
    </source>
</evidence>
<dbReference type="InterPro" id="IPR001650">
    <property type="entry name" value="Helicase_C-like"/>
</dbReference>
<dbReference type="InterPro" id="IPR001138">
    <property type="entry name" value="Zn2Cys6_DnaBD"/>
</dbReference>
<feature type="domain" description="Helicase ATP-binding" evidence="14">
    <location>
        <begin position="53"/>
        <end position="245"/>
    </location>
</feature>
<keyword evidence="11" id="KW-0472">Membrane</keyword>
<evidence type="ECO:0008006" key="18">
    <source>
        <dbReference type="Google" id="ProtNLM"/>
    </source>
</evidence>
<dbReference type="PANTHER" id="PTHR45626:SF16">
    <property type="entry name" value="ATP-DEPENDENT HELICASE ULS1"/>
    <property type="match status" value="1"/>
</dbReference>